<organism evidence="1 2">
    <name type="scientific">Actinokineospora bangkokensis</name>
    <dbReference type="NCBI Taxonomy" id="1193682"/>
    <lineage>
        <taxon>Bacteria</taxon>
        <taxon>Bacillati</taxon>
        <taxon>Actinomycetota</taxon>
        <taxon>Actinomycetes</taxon>
        <taxon>Pseudonocardiales</taxon>
        <taxon>Pseudonocardiaceae</taxon>
        <taxon>Actinokineospora</taxon>
    </lineage>
</organism>
<dbReference type="RefSeq" id="WP_075977213.1">
    <property type="nucleotide sequence ID" value="NZ_MKQR01000026.1"/>
</dbReference>
<sequence>MRSRLAVLVCATALVGGVSGCDSVREATGAASSATDKASICLEALKLANFTPSEQDLEQTASDAKRRSDELRALADRAADTTLRDALTAMSDKVSELDTSDLDPGKVTDWVGRKVDALNALTQACL</sequence>
<proteinExistence type="predicted"/>
<accession>A0A1Q9LEZ8</accession>
<keyword evidence="2" id="KW-1185">Reference proteome</keyword>
<protein>
    <submittedName>
        <fullName evidence="1">Uncharacterized protein</fullName>
    </submittedName>
</protein>
<gene>
    <name evidence="1" type="ORF">BJP25_28325</name>
</gene>
<dbReference type="PROSITE" id="PS51257">
    <property type="entry name" value="PROKAR_LIPOPROTEIN"/>
    <property type="match status" value="1"/>
</dbReference>
<dbReference type="NCBIfam" id="NF037950">
    <property type="entry name" value="spanin2_1"/>
    <property type="match status" value="1"/>
</dbReference>
<name>A0A1Q9LEZ8_9PSEU</name>
<dbReference type="STRING" id="1193682.BJP25_28325"/>
<dbReference type="OrthoDB" id="3698794at2"/>
<comment type="caution">
    <text evidence="1">The sequence shown here is derived from an EMBL/GenBank/DDBJ whole genome shotgun (WGS) entry which is preliminary data.</text>
</comment>
<reference evidence="1 2" key="1">
    <citation type="submission" date="2016-10" db="EMBL/GenBank/DDBJ databases">
        <title>The Draft Genome Sequence of Actinokineospora bangkokensis 44EHWT reveals the biosynthetic pathway of antifungal compounds Thailandins with unusual extender unit butylmalonyl-CoA.</title>
        <authorList>
            <person name="Greule A."/>
            <person name="Intra B."/>
            <person name="Flemming S."/>
            <person name="Rommel M.G."/>
            <person name="Panbangred W."/>
            <person name="Bechthold A."/>
        </authorList>
    </citation>
    <scope>NUCLEOTIDE SEQUENCE [LARGE SCALE GENOMIC DNA]</scope>
    <source>
        <strain evidence="1 2">44EHW</strain>
    </source>
</reference>
<dbReference type="AlphaFoldDB" id="A0A1Q9LEZ8"/>
<evidence type="ECO:0000313" key="1">
    <source>
        <dbReference type="EMBL" id="OLR90539.1"/>
    </source>
</evidence>
<evidence type="ECO:0000313" key="2">
    <source>
        <dbReference type="Proteomes" id="UP000186040"/>
    </source>
</evidence>
<dbReference type="Proteomes" id="UP000186040">
    <property type="component" value="Unassembled WGS sequence"/>
</dbReference>
<dbReference type="EMBL" id="MKQR01000026">
    <property type="protein sequence ID" value="OLR90539.1"/>
    <property type="molecule type" value="Genomic_DNA"/>
</dbReference>